<evidence type="ECO:0000313" key="1">
    <source>
        <dbReference type="EMBL" id="SIB53349.1"/>
    </source>
</evidence>
<comment type="caution">
    <text evidence="1">The sequence shown here is derived from an EMBL/GenBank/DDBJ whole genome shotgun (WGS) entry which is preliminary data.</text>
</comment>
<dbReference type="EMBL" id="FSHM01000006">
    <property type="protein sequence ID" value="SIB53349.1"/>
    <property type="molecule type" value="Genomic_DNA"/>
</dbReference>
<evidence type="ECO:0000313" key="2">
    <source>
        <dbReference type="Proteomes" id="UP000185210"/>
    </source>
</evidence>
<dbReference type="AlphaFoldDB" id="A0AB38D2T6"/>
<gene>
    <name evidence="1" type="ORF">SAMEA2070301_03977</name>
</gene>
<organism evidence="1 2">
    <name type="scientific">Mycobacteroides abscessus subsp. abscessus</name>
    <dbReference type="NCBI Taxonomy" id="1185650"/>
    <lineage>
        <taxon>Bacteria</taxon>
        <taxon>Bacillati</taxon>
        <taxon>Actinomycetota</taxon>
        <taxon>Actinomycetes</taxon>
        <taxon>Mycobacteriales</taxon>
        <taxon>Mycobacteriaceae</taxon>
        <taxon>Mycobacteroides</taxon>
        <taxon>Mycobacteroides abscessus</taxon>
    </lineage>
</organism>
<sequence length="97" mass="10482">MGDLIAELSQHVPEAVLLTDGYEGGFTTLAALTVTEVQRLDRDEDQSDYLGPYETVDEAQRQAALSPDDPEIAIGGIAPPRLVGDPVHAVILRRKGR</sequence>
<dbReference type="Proteomes" id="UP000185210">
    <property type="component" value="Unassembled WGS sequence"/>
</dbReference>
<protein>
    <submittedName>
        <fullName evidence="1">Uncharacterized protein</fullName>
    </submittedName>
</protein>
<name>A0AB38D2T6_9MYCO</name>
<accession>A0AB38D2T6</accession>
<proteinExistence type="predicted"/>
<reference evidence="1 2" key="1">
    <citation type="submission" date="2016-11" db="EMBL/GenBank/DDBJ databases">
        <authorList>
            <consortium name="Pathogen Informatics"/>
        </authorList>
    </citation>
    <scope>NUCLEOTIDE SEQUENCE [LARGE SCALE GENOMIC DNA]</scope>
    <source>
        <strain evidence="1 2">104</strain>
    </source>
</reference>